<evidence type="ECO:0000256" key="10">
    <source>
        <dbReference type="ARBA" id="ARBA00023158"/>
    </source>
</evidence>
<dbReference type="Proteomes" id="UP001314263">
    <property type="component" value="Unassembled WGS sequence"/>
</dbReference>
<dbReference type="GO" id="GO:0005634">
    <property type="term" value="C:nucleus"/>
    <property type="evidence" value="ECO:0007669"/>
    <property type="project" value="TreeGrafter"/>
</dbReference>
<dbReference type="EMBL" id="CAUYUE010000004">
    <property type="protein sequence ID" value="CAK0763143.1"/>
    <property type="molecule type" value="Genomic_DNA"/>
</dbReference>
<evidence type="ECO:0000256" key="8">
    <source>
        <dbReference type="ARBA" id="ARBA00022842"/>
    </source>
</evidence>
<keyword evidence="5" id="KW-0808">Transferase</keyword>
<dbReference type="GO" id="GO:0005737">
    <property type="term" value="C:cytoplasm"/>
    <property type="evidence" value="ECO:0007669"/>
    <property type="project" value="TreeGrafter"/>
</dbReference>
<comment type="catalytic activity">
    <reaction evidence="12">
        <text>small RNA 3'-end nucleotide + S-adenosyl-L-methionine = small RNA 3'-end 2'-O-methylnucleotide + S-adenosyl-L-homocysteine + H(+)</text>
        <dbReference type="Rhea" id="RHEA:37887"/>
        <dbReference type="Rhea" id="RHEA-COMP:10415"/>
        <dbReference type="Rhea" id="RHEA-COMP:10416"/>
        <dbReference type="ChEBI" id="CHEBI:15378"/>
        <dbReference type="ChEBI" id="CHEBI:57856"/>
        <dbReference type="ChEBI" id="CHEBI:59789"/>
        <dbReference type="ChEBI" id="CHEBI:74896"/>
        <dbReference type="ChEBI" id="CHEBI:74898"/>
        <dbReference type="EC" id="2.1.1.386"/>
    </reaction>
</comment>
<dbReference type="SUPFAM" id="SSF53335">
    <property type="entry name" value="S-adenosyl-L-methionine-dependent methyltransferases"/>
    <property type="match status" value="1"/>
</dbReference>
<dbReference type="GO" id="GO:0001510">
    <property type="term" value="P:RNA methylation"/>
    <property type="evidence" value="ECO:0007669"/>
    <property type="project" value="InterPro"/>
</dbReference>
<dbReference type="Gene3D" id="3.40.50.150">
    <property type="entry name" value="Vaccinia Virus protein VP39"/>
    <property type="match status" value="1"/>
</dbReference>
<dbReference type="AlphaFoldDB" id="A0AAV1HXV9"/>
<evidence type="ECO:0000256" key="4">
    <source>
        <dbReference type="ARBA" id="ARBA00022603"/>
    </source>
</evidence>
<reference evidence="13 14" key="1">
    <citation type="submission" date="2023-10" db="EMBL/GenBank/DDBJ databases">
        <authorList>
            <person name="Maclean D."/>
            <person name="Macfadyen A."/>
        </authorList>
    </citation>
    <scope>NUCLEOTIDE SEQUENCE [LARGE SCALE GENOMIC DNA]</scope>
</reference>
<dbReference type="GO" id="GO:0090486">
    <property type="term" value="F:small RNA 2'-O-methyltransferase activity"/>
    <property type="evidence" value="ECO:0007669"/>
    <property type="project" value="UniProtKB-EC"/>
</dbReference>
<dbReference type="GO" id="GO:0003723">
    <property type="term" value="F:RNA binding"/>
    <property type="evidence" value="ECO:0007669"/>
    <property type="project" value="UniProtKB-KW"/>
</dbReference>
<gene>
    <name evidence="13" type="ORF">CVIRNUC_003028</name>
</gene>
<evidence type="ECO:0000256" key="1">
    <source>
        <dbReference type="ARBA" id="ARBA00001946"/>
    </source>
</evidence>
<protein>
    <recommendedName>
        <fullName evidence="3">Small RNA 2'-O-methyltransferase</fullName>
        <ecNumber evidence="11">2.1.1.386</ecNumber>
    </recommendedName>
</protein>
<evidence type="ECO:0000256" key="7">
    <source>
        <dbReference type="ARBA" id="ARBA00022723"/>
    </source>
</evidence>
<comment type="caution">
    <text evidence="13">The sequence shown here is derived from an EMBL/GenBank/DDBJ whole genome shotgun (WGS) entry which is preliminary data.</text>
</comment>
<dbReference type="InterPro" id="IPR029063">
    <property type="entry name" value="SAM-dependent_MTases_sf"/>
</dbReference>
<accession>A0AAV1HXV9</accession>
<dbReference type="PANTHER" id="PTHR21404:SF3">
    <property type="entry name" value="SMALL RNA 2'-O-METHYLTRANSFERASE"/>
    <property type="match status" value="1"/>
</dbReference>
<keyword evidence="10" id="KW-0943">RNA-mediated gene silencing</keyword>
<dbReference type="EC" id="2.1.1.386" evidence="11"/>
<name>A0AAV1HXV9_9CHLO</name>
<keyword evidence="6" id="KW-0949">S-adenosyl-L-methionine</keyword>
<keyword evidence="8" id="KW-0460">Magnesium</keyword>
<evidence type="ECO:0000256" key="12">
    <source>
        <dbReference type="ARBA" id="ARBA00048418"/>
    </source>
</evidence>
<evidence type="ECO:0000256" key="3">
    <source>
        <dbReference type="ARBA" id="ARBA00021330"/>
    </source>
</evidence>
<comment type="cofactor">
    <cofactor evidence="1">
        <name>Mg(2+)</name>
        <dbReference type="ChEBI" id="CHEBI:18420"/>
    </cofactor>
</comment>
<dbReference type="GO" id="GO:0030422">
    <property type="term" value="P:siRNA processing"/>
    <property type="evidence" value="ECO:0007669"/>
    <property type="project" value="TreeGrafter"/>
</dbReference>
<evidence type="ECO:0000256" key="11">
    <source>
        <dbReference type="ARBA" id="ARBA00035025"/>
    </source>
</evidence>
<proteinExistence type="inferred from homology"/>
<keyword evidence="7" id="KW-0479">Metal-binding</keyword>
<dbReference type="PANTHER" id="PTHR21404">
    <property type="entry name" value="HEN1"/>
    <property type="match status" value="1"/>
</dbReference>
<evidence type="ECO:0000256" key="2">
    <source>
        <dbReference type="ARBA" id="ARBA00009026"/>
    </source>
</evidence>
<keyword evidence="4" id="KW-0489">Methyltransferase</keyword>
<evidence type="ECO:0000256" key="5">
    <source>
        <dbReference type="ARBA" id="ARBA00022679"/>
    </source>
</evidence>
<keyword evidence="9" id="KW-0694">RNA-binding</keyword>
<organism evidence="13 14">
    <name type="scientific">Coccomyxa viridis</name>
    <dbReference type="NCBI Taxonomy" id="1274662"/>
    <lineage>
        <taxon>Eukaryota</taxon>
        <taxon>Viridiplantae</taxon>
        <taxon>Chlorophyta</taxon>
        <taxon>core chlorophytes</taxon>
        <taxon>Trebouxiophyceae</taxon>
        <taxon>Trebouxiophyceae incertae sedis</taxon>
        <taxon>Coccomyxaceae</taxon>
        <taxon>Coccomyxa</taxon>
    </lineage>
</organism>
<evidence type="ECO:0000313" key="14">
    <source>
        <dbReference type="Proteomes" id="UP001314263"/>
    </source>
</evidence>
<evidence type="ECO:0000313" key="13">
    <source>
        <dbReference type="EMBL" id="CAK0763143.1"/>
    </source>
</evidence>
<sequence>MQGILRDHDLRGHVWMALLFNKGMLPGTVLCNAKAVKSWFCRHDTDSAGDVFAMWRKVYGELRMHLGPGPGYLPRQVPGYIAKPQRQDATLISAGRAVNLRASPSTSLAAEPASAAGASPEAFSLPTENEDLQNVKVMQQTIELGTGRQYKAVMLPADHSQMPYEVTVGGGGYSVHKLLEAVAGSAERAQLLCVGKVGPVVDRIVLPGEVDPDPENDRELHGLLESTYGPILPSKKRRAQSQAAAVQMLRQELAQVAKNQAEMGPGLQEAVRTFSNAMQKLPTMLIRNPTMYALADPALDDAPLNLRASCIAGHPIYGTVLLSKIRLRPHEWNQPSVRWGSYTLALYEEWLDWQMVSRQFARQQGMPLVAGLPDRFQSNKLWRGLMPEDMLARLWTPGVVHDRTLLEQLGIAPAMQCEMVDTEHSRGFGATLEMQYLGSSDRFSVKSRAMPSETAARQDAALAALRHLDAHVRSIMLPTTSPQACRPAPLPPRFLPVLQPPELAVSILQTGAGDQPCPPKPAGSTVEFNYWLRVPSADNALLEAGSACKSTLKTGALAPELDALLDAVGVHGKARCQGLWRPEAWGKVSVEAELLDWKQPPAQGLARKLFKVPMAQQRYAFVLNIIKMHRAQSVVDLGCGDGKLLEYLLQQDVQLKMLVGVDHNKELLQKADRRVAGLQARWKQGSPSQSATRLPTAAQQAFGHLLGCAPEHFAAPAKPHASVVLANIVDRVENQGALQSLQGPDVATMVEVVEHMDPDILAQVGQAVLGRLKPRVLVVTTPNCEYNPVLQRLGSSLLCNGMRNSDHRFEWPRAVFQAWAEDLAGRFGYSVTFSGIGGAEEEQRVLQAPAWPRSEADVGSATQVAVFVHSG</sequence>
<dbReference type="Pfam" id="PF13489">
    <property type="entry name" value="Methyltransf_23"/>
    <property type="match status" value="1"/>
</dbReference>
<dbReference type="InterPro" id="IPR026610">
    <property type="entry name" value="Hen1"/>
</dbReference>
<evidence type="ECO:0000256" key="6">
    <source>
        <dbReference type="ARBA" id="ARBA00022691"/>
    </source>
</evidence>
<dbReference type="GO" id="GO:0046872">
    <property type="term" value="F:metal ion binding"/>
    <property type="evidence" value="ECO:0007669"/>
    <property type="project" value="UniProtKB-KW"/>
</dbReference>
<evidence type="ECO:0000256" key="9">
    <source>
        <dbReference type="ARBA" id="ARBA00022884"/>
    </source>
</evidence>
<keyword evidence="14" id="KW-1185">Reference proteome</keyword>
<comment type="similarity">
    <text evidence="2">Belongs to the methyltransferase superfamily. HEN1 family.</text>
</comment>